<gene>
    <name evidence="1" type="ORF">E4Z66_18965</name>
</gene>
<dbReference type="Proteomes" id="UP000306602">
    <property type="component" value="Unassembled WGS sequence"/>
</dbReference>
<dbReference type="RefSeq" id="WP_136464663.1">
    <property type="nucleotide sequence ID" value="NZ_SRKY01000007.1"/>
</dbReference>
<dbReference type="EMBL" id="SRKY01000007">
    <property type="protein sequence ID" value="THH34281.1"/>
    <property type="molecule type" value="Genomic_DNA"/>
</dbReference>
<proteinExistence type="predicted"/>
<sequence>MTLRHDLDDIALQASLELGHLQELLRHARDRLTFSTRNSFDRLFRETREHGLFAPATLQHANEIQDRLLRDIDSVGGAPLPARSDEGDLIWLGGTELSREYSDIERSLDRYIANAAWVNHALETEAALSRRRDQLATG</sequence>
<comment type="caution">
    <text evidence="1">The sequence shown here is derived from an EMBL/GenBank/DDBJ whole genome shotgun (WGS) entry which is preliminary data.</text>
</comment>
<accession>A0A4S4N8H8</accession>
<dbReference type="OrthoDB" id="7864780at2"/>
<keyword evidence="2" id="KW-1185">Reference proteome</keyword>
<evidence type="ECO:0000313" key="2">
    <source>
        <dbReference type="Proteomes" id="UP000306602"/>
    </source>
</evidence>
<protein>
    <submittedName>
        <fullName evidence="1">Uncharacterized protein</fullName>
    </submittedName>
</protein>
<reference evidence="1 2" key="1">
    <citation type="submission" date="2019-04" db="EMBL/GenBank/DDBJ databases">
        <title>Shimia ponticola sp. nov., isolated from seawater.</title>
        <authorList>
            <person name="Kim Y.-O."/>
            <person name="Yoon J.-H."/>
        </authorList>
    </citation>
    <scope>NUCLEOTIDE SEQUENCE [LARGE SCALE GENOMIC DNA]</scope>
    <source>
        <strain evidence="1 2">MYP11</strain>
    </source>
</reference>
<name>A0A4S4N8H8_9RHOB</name>
<organism evidence="1 2">
    <name type="scientific">Aliishimia ponticola</name>
    <dbReference type="NCBI Taxonomy" id="2499833"/>
    <lineage>
        <taxon>Bacteria</taxon>
        <taxon>Pseudomonadati</taxon>
        <taxon>Pseudomonadota</taxon>
        <taxon>Alphaproteobacteria</taxon>
        <taxon>Rhodobacterales</taxon>
        <taxon>Paracoccaceae</taxon>
        <taxon>Aliishimia</taxon>
    </lineage>
</organism>
<dbReference type="AlphaFoldDB" id="A0A4S4N8H8"/>
<evidence type="ECO:0000313" key="1">
    <source>
        <dbReference type="EMBL" id="THH34281.1"/>
    </source>
</evidence>